<accession>A0A7H1M850</accession>
<protein>
    <submittedName>
        <fullName evidence="2">SucAB-lpd operon sucB and lpd sucA and insertion element-like 3' end domain protein</fullName>
    </submittedName>
</protein>
<evidence type="ECO:0000256" key="1">
    <source>
        <dbReference type="SAM" id="MobiDB-lite"/>
    </source>
</evidence>
<dbReference type="KEGG" id="nmus:H7A79_1394"/>
<feature type="region of interest" description="Disordered" evidence="1">
    <location>
        <begin position="33"/>
        <end position="63"/>
    </location>
</feature>
<dbReference type="Proteomes" id="UP000516412">
    <property type="component" value="Chromosome"/>
</dbReference>
<gene>
    <name evidence="2" type="ORF">H7A79_1394</name>
</gene>
<evidence type="ECO:0000313" key="3">
    <source>
        <dbReference type="Proteomes" id="UP000516412"/>
    </source>
</evidence>
<proteinExistence type="predicted"/>
<keyword evidence="3" id="KW-1185">Reference proteome</keyword>
<dbReference type="AlphaFoldDB" id="A0A7H1M850"/>
<name>A0A7H1M850_9NEIS</name>
<sequence length="381" mass="42373">MKKLKPLKKPGISDCPLDCNPLNLKMNAMSWSEMKGYPQRDAPRPADSIPARQPPDTAGKGRLKTARCLNPGRTKRGRKMPSRLRIKAGLSFETALEMMGQPHSIFRSHGCSDGAGEDSGRGTCYCLLLPTGSAFGGRPICRFETAYPCGLPATQRTLRLPQDNGGNPLCRDVGQPQDNQPSEGGVGPGRRYGGANAVHRPFERGRQRCAAILQRRFKAEKPNGKRVRAATELNNAGEKLYLSSLMDWFNKAIIGCRTRCRWEKAQLLPLTDWFNGEIIGCRTPTRPAFNLAGKMLKEALEKSRPSEKPILCSDRYGRGITKLNRANANRCKTCRARKLFGQCGRGKLLRHIKVGMFPYAQIRFRCRTGSGFARIYPLLQP</sequence>
<organism evidence="2 3">
    <name type="scientific">Neisseria musculi</name>
    <dbReference type="NCBI Taxonomy" id="1815583"/>
    <lineage>
        <taxon>Bacteria</taxon>
        <taxon>Pseudomonadati</taxon>
        <taxon>Pseudomonadota</taxon>
        <taxon>Betaproteobacteria</taxon>
        <taxon>Neisseriales</taxon>
        <taxon>Neisseriaceae</taxon>
        <taxon>Neisseria</taxon>
    </lineage>
</organism>
<reference evidence="2" key="1">
    <citation type="submission" date="2024-06" db="EMBL/GenBank/DDBJ databases">
        <title>Complete Genome Sequence of mouse commensal type strain Neisseria musculi.</title>
        <authorList>
            <person name="Thapa E."/>
            <person name="Aluvathingal J."/>
            <person name="Nadendla S."/>
            <person name="Mehta A."/>
            <person name="Tettelin H."/>
            <person name="Weyand N.J."/>
        </authorList>
    </citation>
    <scope>NUCLEOTIDE SEQUENCE</scope>
    <source>
        <strain evidence="2">NW831</strain>
    </source>
</reference>
<evidence type="ECO:0000313" key="2">
    <source>
        <dbReference type="EMBL" id="QNT57815.1"/>
    </source>
</evidence>
<dbReference type="EMBL" id="CP060414">
    <property type="protein sequence ID" value="QNT57815.1"/>
    <property type="molecule type" value="Genomic_DNA"/>
</dbReference>
<feature type="region of interest" description="Disordered" evidence="1">
    <location>
        <begin position="160"/>
        <end position="193"/>
    </location>
</feature>